<dbReference type="Proteomes" id="UP000031668">
    <property type="component" value="Unassembled WGS sequence"/>
</dbReference>
<sequence length="369" mass="42392">MMEFQAMTDDELRQEMRRCGMPVLPITLTTRNLIIKKLQNFQIKPESSESNDTDFKVNQNGKSQESENNIEKAESDLYVVVYDPASESTPKMMRTVEQAASLAKSSPTCRFRCFRSFHEAESFSMSPQTSILETSNSVAREPDPLSKFPSVKPKDMNFFKSLFQENKLEEVCRLVLNNPKYIITSIDYPAIIHEGYRRNALHVAAHLDRPQIVEFILSILKDVYFISRFYSFEEALNGEAFDKSTRLLELMLNTPEKACFETPLHIAAKYGCFSIVSQLLREPLTNPKLKNRFDETAYITICSRYDKDDHQTVKEKIQKLFHNNYFVIISLEQTNFKAECVPGGQINFNNVAAIIGPTSQKKVFILIIV</sequence>
<feature type="region of interest" description="Disordered" evidence="1">
    <location>
        <begin position="45"/>
        <end position="70"/>
    </location>
</feature>
<dbReference type="InterPro" id="IPR011015">
    <property type="entry name" value="LEM/LEM-like_dom_sf"/>
</dbReference>
<dbReference type="CDD" id="cd12934">
    <property type="entry name" value="LEM"/>
    <property type="match status" value="1"/>
</dbReference>
<feature type="compositionally biased region" description="Polar residues" evidence="1">
    <location>
        <begin position="56"/>
        <end position="67"/>
    </location>
</feature>
<dbReference type="PANTHER" id="PTHR12349:SF4">
    <property type="entry name" value="ANKYRIN REPEAT AND LEM DOMAIN-CONTAINING PROTEIN 2"/>
    <property type="match status" value="1"/>
</dbReference>
<accession>A0A0C2N087</accession>
<name>A0A0C2N087_THEKT</name>
<gene>
    <name evidence="3" type="ORF">RF11_12668</name>
</gene>
<comment type="caution">
    <text evidence="3">The sequence shown here is derived from an EMBL/GenBank/DDBJ whole genome shotgun (WGS) entry which is preliminary data.</text>
</comment>
<dbReference type="Pfam" id="PF03020">
    <property type="entry name" value="LEM"/>
    <property type="match status" value="1"/>
</dbReference>
<dbReference type="PROSITE" id="PS50954">
    <property type="entry name" value="LEM"/>
    <property type="match status" value="1"/>
</dbReference>
<dbReference type="InterPro" id="IPR003887">
    <property type="entry name" value="LEM_dom"/>
</dbReference>
<dbReference type="EMBL" id="JWZT01002281">
    <property type="protein sequence ID" value="KII69785.1"/>
    <property type="molecule type" value="Genomic_DNA"/>
</dbReference>
<dbReference type="SMART" id="SM00540">
    <property type="entry name" value="LEM"/>
    <property type="match status" value="1"/>
</dbReference>
<dbReference type="AlphaFoldDB" id="A0A0C2N087"/>
<dbReference type="InterPro" id="IPR002110">
    <property type="entry name" value="Ankyrin_rpt"/>
</dbReference>
<reference evidence="3 4" key="1">
    <citation type="journal article" date="2014" name="Genome Biol. Evol.">
        <title>The genome of the myxosporean Thelohanellus kitauei shows adaptations to nutrient acquisition within its fish host.</title>
        <authorList>
            <person name="Yang Y."/>
            <person name="Xiong J."/>
            <person name="Zhou Z."/>
            <person name="Huo F."/>
            <person name="Miao W."/>
            <person name="Ran C."/>
            <person name="Liu Y."/>
            <person name="Zhang J."/>
            <person name="Feng J."/>
            <person name="Wang M."/>
            <person name="Wang M."/>
            <person name="Wang L."/>
            <person name="Yao B."/>
        </authorList>
    </citation>
    <scope>NUCLEOTIDE SEQUENCE [LARGE SCALE GENOMIC DNA]</scope>
    <source>
        <strain evidence="3">Wuqing</strain>
    </source>
</reference>
<protein>
    <submittedName>
        <fullName evidence="3">Ankyrin repeat and LEM domain-containing protein 2</fullName>
    </submittedName>
</protein>
<dbReference type="SUPFAM" id="SSF48403">
    <property type="entry name" value="Ankyrin repeat"/>
    <property type="match status" value="1"/>
</dbReference>
<proteinExistence type="predicted"/>
<evidence type="ECO:0000313" key="3">
    <source>
        <dbReference type="EMBL" id="KII69785.1"/>
    </source>
</evidence>
<organism evidence="3 4">
    <name type="scientific">Thelohanellus kitauei</name>
    <name type="common">Myxosporean</name>
    <dbReference type="NCBI Taxonomy" id="669202"/>
    <lineage>
        <taxon>Eukaryota</taxon>
        <taxon>Metazoa</taxon>
        <taxon>Cnidaria</taxon>
        <taxon>Myxozoa</taxon>
        <taxon>Myxosporea</taxon>
        <taxon>Bivalvulida</taxon>
        <taxon>Platysporina</taxon>
        <taxon>Myxobolidae</taxon>
        <taxon>Thelohanellus</taxon>
    </lineage>
</organism>
<dbReference type="Gene3D" id="1.10.720.40">
    <property type="match status" value="1"/>
</dbReference>
<dbReference type="SMART" id="SM00248">
    <property type="entry name" value="ANK"/>
    <property type="match status" value="2"/>
</dbReference>
<evidence type="ECO:0000256" key="1">
    <source>
        <dbReference type="SAM" id="MobiDB-lite"/>
    </source>
</evidence>
<dbReference type="SUPFAM" id="SSF63451">
    <property type="entry name" value="LEM domain"/>
    <property type="match status" value="1"/>
</dbReference>
<dbReference type="Pfam" id="PF00023">
    <property type="entry name" value="Ank"/>
    <property type="match status" value="1"/>
</dbReference>
<evidence type="ECO:0000259" key="2">
    <source>
        <dbReference type="PROSITE" id="PS50954"/>
    </source>
</evidence>
<dbReference type="PANTHER" id="PTHR12349">
    <property type="entry name" value="ANKYRIN REPEAT AND LEM DOMAIN-CONTAINING PROTEIN 2"/>
    <property type="match status" value="1"/>
</dbReference>
<dbReference type="OMA" id="TAYITIC"/>
<dbReference type="OrthoDB" id="7446186at2759"/>
<feature type="domain" description="LEM" evidence="2">
    <location>
        <begin position="1"/>
        <end position="45"/>
    </location>
</feature>
<keyword evidence="4" id="KW-1185">Reference proteome</keyword>
<dbReference type="InterPro" id="IPR036770">
    <property type="entry name" value="Ankyrin_rpt-contain_sf"/>
</dbReference>
<evidence type="ECO:0000313" key="4">
    <source>
        <dbReference type="Proteomes" id="UP000031668"/>
    </source>
</evidence>
<dbReference type="Gene3D" id="1.25.40.20">
    <property type="entry name" value="Ankyrin repeat-containing domain"/>
    <property type="match status" value="1"/>
</dbReference>